<evidence type="ECO:0000259" key="2">
    <source>
        <dbReference type="PROSITE" id="PS50106"/>
    </source>
</evidence>
<dbReference type="InterPro" id="IPR043504">
    <property type="entry name" value="Peptidase_S1_PA_chymotrypsin"/>
</dbReference>
<dbReference type="InterPro" id="IPR001478">
    <property type="entry name" value="PDZ"/>
</dbReference>
<name>U6KHH8_9EIME</name>
<dbReference type="InterPro" id="IPR009003">
    <property type="entry name" value="Peptidase_S1_PA"/>
</dbReference>
<dbReference type="PANTHER" id="PTHR22939">
    <property type="entry name" value="SERINE PROTEASE FAMILY S1C HTRA-RELATED"/>
    <property type="match status" value="1"/>
</dbReference>
<dbReference type="GO" id="GO:0004252">
    <property type="term" value="F:serine-type endopeptidase activity"/>
    <property type="evidence" value="ECO:0007669"/>
    <property type="project" value="TreeGrafter"/>
</dbReference>
<organism evidence="3 4">
    <name type="scientific">Eimeria mitis</name>
    <dbReference type="NCBI Taxonomy" id="44415"/>
    <lineage>
        <taxon>Eukaryota</taxon>
        <taxon>Sar</taxon>
        <taxon>Alveolata</taxon>
        <taxon>Apicomplexa</taxon>
        <taxon>Conoidasida</taxon>
        <taxon>Coccidia</taxon>
        <taxon>Eucoccidiorida</taxon>
        <taxon>Eimeriorina</taxon>
        <taxon>Eimeriidae</taxon>
        <taxon>Eimeria</taxon>
    </lineage>
</organism>
<keyword evidence="4" id="KW-1185">Reference proteome</keyword>
<gene>
    <name evidence="3" type="ORF">EMH_0069680</name>
</gene>
<dbReference type="SUPFAM" id="SSF50494">
    <property type="entry name" value="Trypsin-like serine proteases"/>
    <property type="match status" value="1"/>
</dbReference>
<dbReference type="InterPro" id="IPR036034">
    <property type="entry name" value="PDZ_sf"/>
</dbReference>
<dbReference type="VEuPathDB" id="ToxoDB:EMH_0069680"/>
<feature type="domain" description="PDZ" evidence="2">
    <location>
        <begin position="241"/>
        <end position="318"/>
    </location>
</feature>
<dbReference type="Gene3D" id="2.40.10.10">
    <property type="entry name" value="Trypsin-like serine proteases"/>
    <property type="match status" value="1"/>
</dbReference>
<dbReference type="SUPFAM" id="SSF50156">
    <property type="entry name" value="PDZ domain-like"/>
    <property type="match status" value="1"/>
</dbReference>
<dbReference type="AlphaFoldDB" id="U6KHH8"/>
<dbReference type="RefSeq" id="XP_037878540.1">
    <property type="nucleotide sequence ID" value="XM_038022686.1"/>
</dbReference>
<dbReference type="Proteomes" id="UP000030744">
    <property type="component" value="Unassembled WGS sequence"/>
</dbReference>
<dbReference type="PROSITE" id="PS50106">
    <property type="entry name" value="PDZ"/>
    <property type="match status" value="1"/>
</dbReference>
<dbReference type="GO" id="GO:0006508">
    <property type="term" value="P:proteolysis"/>
    <property type="evidence" value="ECO:0007669"/>
    <property type="project" value="TreeGrafter"/>
</dbReference>
<dbReference type="EMBL" id="HG735654">
    <property type="protein sequence ID" value="CDJ36251.1"/>
    <property type="molecule type" value="Genomic_DNA"/>
</dbReference>
<protein>
    <recommendedName>
        <fullName evidence="2">PDZ domain-containing protein</fullName>
    </recommendedName>
</protein>
<proteinExistence type="inferred from homology"/>
<evidence type="ECO:0000256" key="1">
    <source>
        <dbReference type="ARBA" id="ARBA00010541"/>
    </source>
</evidence>
<comment type="similarity">
    <text evidence="1">Belongs to the peptidase S1C family.</text>
</comment>
<accession>U6KHH8</accession>
<dbReference type="Pfam" id="PF00595">
    <property type="entry name" value="PDZ"/>
    <property type="match status" value="1"/>
</dbReference>
<evidence type="ECO:0000313" key="3">
    <source>
        <dbReference type="EMBL" id="CDJ36251.1"/>
    </source>
</evidence>
<reference evidence="3" key="2">
    <citation type="submission" date="2013-10" db="EMBL/GenBank/DDBJ databases">
        <authorList>
            <person name="Aslett M."/>
        </authorList>
    </citation>
    <scope>NUCLEOTIDE SEQUENCE [LARGE SCALE GENOMIC DNA]</scope>
    <source>
        <strain evidence="3">Houghton</strain>
    </source>
</reference>
<evidence type="ECO:0000313" key="4">
    <source>
        <dbReference type="Proteomes" id="UP000030744"/>
    </source>
</evidence>
<dbReference type="GeneID" id="60404233"/>
<dbReference type="Gene3D" id="2.30.42.10">
    <property type="match status" value="1"/>
</dbReference>
<dbReference type="OrthoDB" id="4217619at2759"/>
<dbReference type="PANTHER" id="PTHR22939:SF129">
    <property type="entry name" value="SERINE PROTEASE HTRA2, MITOCHONDRIAL"/>
    <property type="match status" value="1"/>
</dbReference>
<sequence length="331" mass="36235">MHHAEPAFQVVYPNYDRERWVTAAVTTAFFLSSSPAVFRSGAPALCRELSRQRVERELQQSPEPLKLQQVFRKIEPLVVQVYAVLQTQAPFAHKALGQTEFDEEQHAHEQYHFLGSGFFFDDEATDVAVLRVNNSFQGKECPHVHGKFAVTRPEMGEIIATYAATEHANEPIGVAGQVLQPRQTFRPTDDSGNLGLLQLQLLTLPGMSGAPVVDMEGSIVGMLVKKFDICGLALPSAVVLRVAESLRDSGKFTVPSIGLLVTEEMPRLAAARPNLPTGSGLKVCRVTPGSAADRAGVREGDLIINVKGEVMDSIGRNEDKSNNSIMCFIRI</sequence>
<reference evidence="3" key="1">
    <citation type="submission" date="2013-10" db="EMBL/GenBank/DDBJ databases">
        <title>Genomic analysis of the causative agents of coccidiosis in chickens.</title>
        <authorList>
            <person name="Reid A.J."/>
            <person name="Blake D."/>
            <person name="Billington K."/>
            <person name="Browne H."/>
            <person name="Dunn M."/>
            <person name="Hung S."/>
            <person name="Kawahara F."/>
            <person name="Miranda-Saavedra D."/>
            <person name="Mourier T."/>
            <person name="Nagra H."/>
            <person name="Otto T.D."/>
            <person name="Rawlings N."/>
            <person name="Sanchez A."/>
            <person name="Sanders M."/>
            <person name="Subramaniam C."/>
            <person name="Tay Y."/>
            <person name="Dear P."/>
            <person name="Doerig C."/>
            <person name="Gruber A."/>
            <person name="Parkinson J."/>
            <person name="Shirley M."/>
            <person name="Wan K.L."/>
            <person name="Berriman M."/>
            <person name="Tomley F."/>
            <person name="Pain A."/>
        </authorList>
    </citation>
    <scope>NUCLEOTIDE SEQUENCE [LARGE SCALE GENOMIC DNA]</scope>
    <source>
        <strain evidence="3">Houghton</strain>
    </source>
</reference>